<accession>F6VC32</accession>
<evidence type="ECO:0008006" key="4">
    <source>
        <dbReference type="Google" id="ProtNLM"/>
    </source>
</evidence>
<reference evidence="3" key="1">
    <citation type="journal article" date="2002" name="Science">
        <title>The draft genome of Ciona intestinalis: insights into chordate and vertebrate origins.</title>
        <authorList>
            <person name="Dehal P."/>
            <person name="Satou Y."/>
            <person name="Campbell R.K."/>
            <person name="Chapman J."/>
            <person name="Degnan B."/>
            <person name="De Tomaso A."/>
            <person name="Davidson B."/>
            <person name="Di Gregorio A."/>
            <person name="Gelpke M."/>
            <person name="Goodstein D.M."/>
            <person name="Harafuji N."/>
            <person name="Hastings K.E."/>
            <person name="Ho I."/>
            <person name="Hotta K."/>
            <person name="Huang W."/>
            <person name="Kawashima T."/>
            <person name="Lemaire P."/>
            <person name="Martinez D."/>
            <person name="Meinertzhagen I.A."/>
            <person name="Necula S."/>
            <person name="Nonaka M."/>
            <person name="Putnam N."/>
            <person name="Rash S."/>
            <person name="Saiga H."/>
            <person name="Satake M."/>
            <person name="Terry A."/>
            <person name="Yamada L."/>
            <person name="Wang H.G."/>
            <person name="Awazu S."/>
            <person name="Azumi K."/>
            <person name="Boore J."/>
            <person name="Branno M."/>
            <person name="Chin-Bow S."/>
            <person name="DeSantis R."/>
            <person name="Doyle S."/>
            <person name="Francino P."/>
            <person name="Keys D.N."/>
            <person name="Haga S."/>
            <person name="Hayashi H."/>
            <person name="Hino K."/>
            <person name="Imai K.S."/>
            <person name="Inaba K."/>
            <person name="Kano S."/>
            <person name="Kobayashi K."/>
            <person name="Kobayashi M."/>
            <person name="Lee B.I."/>
            <person name="Makabe K.W."/>
            <person name="Manohar C."/>
            <person name="Matassi G."/>
            <person name="Medina M."/>
            <person name="Mochizuki Y."/>
            <person name="Mount S."/>
            <person name="Morishita T."/>
            <person name="Miura S."/>
            <person name="Nakayama A."/>
            <person name="Nishizaka S."/>
            <person name="Nomoto H."/>
            <person name="Ohta F."/>
            <person name="Oishi K."/>
            <person name="Rigoutsos I."/>
            <person name="Sano M."/>
            <person name="Sasaki A."/>
            <person name="Sasakura Y."/>
            <person name="Shoguchi E."/>
            <person name="Shin-i T."/>
            <person name="Spagnuolo A."/>
            <person name="Stainier D."/>
            <person name="Suzuki M.M."/>
            <person name="Tassy O."/>
            <person name="Takatori N."/>
            <person name="Tokuoka M."/>
            <person name="Yagi K."/>
            <person name="Yoshizaki F."/>
            <person name="Wada S."/>
            <person name="Zhang C."/>
            <person name="Hyatt P.D."/>
            <person name="Larimer F."/>
            <person name="Detter C."/>
            <person name="Doggett N."/>
            <person name="Glavina T."/>
            <person name="Hawkins T."/>
            <person name="Richardson P."/>
            <person name="Lucas S."/>
            <person name="Kohara Y."/>
            <person name="Levine M."/>
            <person name="Satoh N."/>
            <person name="Rokhsar D.S."/>
        </authorList>
    </citation>
    <scope>NUCLEOTIDE SEQUENCE [LARGE SCALE GENOMIC DNA]</scope>
</reference>
<protein>
    <recommendedName>
        <fullName evidence="4">Secreted protein</fullName>
    </recommendedName>
</protein>
<dbReference type="EMBL" id="EAAA01000559">
    <property type="status" value="NOT_ANNOTATED_CDS"/>
    <property type="molecule type" value="Genomic_DNA"/>
</dbReference>
<dbReference type="Ensembl" id="ENSCINT00000027370.2">
    <property type="protein sequence ID" value="ENSCINP00000027124.2"/>
    <property type="gene ID" value="ENSCING00000015229.2"/>
</dbReference>
<reference evidence="2" key="2">
    <citation type="journal article" date="2008" name="Genome Biol.">
        <title>Improved genome assembly and evidence-based global gene model set for the chordate Ciona intestinalis: new insight into intron and operon populations.</title>
        <authorList>
            <person name="Satou Y."/>
            <person name="Mineta K."/>
            <person name="Ogasawara M."/>
            <person name="Sasakura Y."/>
            <person name="Shoguchi E."/>
            <person name="Ueno K."/>
            <person name="Yamada L."/>
            <person name="Matsumoto J."/>
            <person name="Wasserscheid J."/>
            <person name="Dewar K."/>
            <person name="Wiley G.B."/>
            <person name="Macmil S.L."/>
            <person name="Roe B.A."/>
            <person name="Zeller R.W."/>
            <person name="Hastings K.E."/>
            <person name="Lemaire P."/>
            <person name="Lindquist E."/>
            <person name="Endo T."/>
            <person name="Hotta K."/>
            <person name="Inaba K."/>
        </authorList>
    </citation>
    <scope>NUCLEOTIDE SEQUENCE [LARGE SCALE GENOMIC DNA]</scope>
    <source>
        <strain evidence="2">wild type</strain>
    </source>
</reference>
<proteinExistence type="predicted"/>
<keyword evidence="1" id="KW-0732">Signal</keyword>
<dbReference type="Proteomes" id="UP000008144">
    <property type="component" value="Chromosome 10"/>
</dbReference>
<dbReference type="InParanoid" id="F6VC32"/>
<keyword evidence="3" id="KW-1185">Reference proteome</keyword>
<organism evidence="2 3">
    <name type="scientific">Ciona intestinalis</name>
    <name type="common">Transparent sea squirt</name>
    <name type="synonym">Ascidia intestinalis</name>
    <dbReference type="NCBI Taxonomy" id="7719"/>
    <lineage>
        <taxon>Eukaryota</taxon>
        <taxon>Metazoa</taxon>
        <taxon>Chordata</taxon>
        <taxon>Tunicata</taxon>
        <taxon>Ascidiacea</taxon>
        <taxon>Phlebobranchia</taxon>
        <taxon>Cionidae</taxon>
        <taxon>Ciona</taxon>
    </lineage>
</organism>
<evidence type="ECO:0000313" key="2">
    <source>
        <dbReference type="Ensembl" id="ENSCINP00000027124.2"/>
    </source>
</evidence>
<dbReference type="AlphaFoldDB" id="F6VC32"/>
<reference evidence="2" key="3">
    <citation type="submission" date="2025-08" db="UniProtKB">
        <authorList>
            <consortium name="Ensembl"/>
        </authorList>
    </citation>
    <scope>IDENTIFICATION</scope>
</reference>
<feature type="signal peptide" evidence="1">
    <location>
        <begin position="1"/>
        <end position="23"/>
    </location>
</feature>
<evidence type="ECO:0000256" key="1">
    <source>
        <dbReference type="SAM" id="SignalP"/>
    </source>
</evidence>
<evidence type="ECO:0000313" key="3">
    <source>
        <dbReference type="Proteomes" id="UP000008144"/>
    </source>
</evidence>
<feature type="chain" id="PRO_5003344520" description="Secreted protein" evidence="1">
    <location>
        <begin position="24"/>
        <end position="71"/>
    </location>
</feature>
<name>F6VC32_CIOIN</name>
<dbReference type="HOGENOM" id="CLU_2739255_0_0_1"/>
<reference evidence="2" key="4">
    <citation type="submission" date="2025-09" db="UniProtKB">
        <authorList>
            <consortium name="Ensembl"/>
        </authorList>
    </citation>
    <scope>IDENTIFICATION</scope>
</reference>
<sequence>MNKSALLLLLVVGPLVLIGTTNATIVFPSRRYGSLWSSFRRRIIRIHPQPVWFYTPLKTASDGIDLSAFLE</sequence>